<name>K2S3E8_MACPH</name>
<proteinExistence type="predicted"/>
<evidence type="ECO:0000313" key="1">
    <source>
        <dbReference type="EMBL" id="EKG19527.1"/>
    </source>
</evidence>
<dbReference type="HOGENOM" id="CLU_1652485_0_0_1"/>
<dbReference type="AlphaFoldDB" id="K2S3E8"/>
<sequence length="160" mass="17346">MNAQDSSGGSCRTPPRGSFWGPSRAIELSEARHSFLEFATSATGCESQKVYPTLHQHLEWCPPLLRVSGSSKSFLMECPIEHGFCDCGPVYIQNAGQLSSMSRTSSAACKIDSPRQVSPVAGSSGVHQRGLVLLFNHHDNVEMLLFGHPEGLCSVIQVAW</sequence>
<organism evidence="1 2">
    <name type="scientific">Macrophomina phaseolina (strain MS6)</name>
    <name type="common">Charcoal rot fungus</name>
    <dbReference type="NCBI Taxonomy" id="1126212"/>
    <lineage>
        <taxon>Eukaryota</taxon>
        <taxon>Fungi</taxon>
        <taxon>Dikarya</taxon>
        <taxon>Ascomycota</taxon>
        <taxon>Pezizomycotina</taxon>
        <taxon>Dothideomycetes</taxon>
        <taxon>Dothideomycetes incertae sedis</taxon>
        <taxon>Botryosphaeriales</taxon>
        <taxon>Botryosphaeriaceae</taxon>
        <taxon>Macrophomina</taxon>
    </lineage>
</organism>
<dbReference type="InParanoid" id="K2S3E8"/>
<evidence type="ECO:0000313" key="2">
    <source>
        <dbReference type="Proteomes" id="UP000007129"/>
    </source>
</evidence>
<protein>
    <submittedName>
        <fullName evidence="1">Uncharacterized protein</fullName>
    </submittedName>
</protein>
<dbReference type="EMBL" id="AHHD01000163">
    <property type="protein sequence ID" value="EKG19527.1"/>
    <property type="molecule type" value="Genomic_DNA"/>
</dbReference>
<dbReference type="Proteomes" id="UP000007129">
    <property type="component" value="Unassembled WGS sequence"/>
</dbReference>
<reference evidence="1 2" key="1">
    <citation type="journal article" date="2012" name="BMC Genomics">
        <title>Tools to kill: Genome of one of the most destructive plant pathogenic fungi Macrophomina phaseolina.</title>
        <authorList>
            <person name="Islam M.S."/>
            <person name="Haque M.S."/>
            <person name="Islam M.M."/>
            <person name="Emdad E.M."/>
            <person name="Halim A."/>
            <person name="Hossen Q.M.M."/>
            <person name="Hossain M.Z."/>
            <person name="Ahmed B."/>
            <person name="Rahim S."/>
            <person name="Rahman M.S."/>
            <person name="Alam M.M."/>
            <person name="Hou S."/>
            <person name="Wan X."/>
            <person name="Saito J.A."/>
            <person name="Alam M."/>
        </authorList>
    </citation>
    <scope>NUCLEOTIDE SEQUENCE [LARGE SCALE GENOMIC DNA]</scope>
    <source>
        <strain evidence="1 2">MS6</strain>
    </source>
</reference>
<gene>
    <name evidence="1" type="ORF">MPH_03391</name>
</gene>
<accession>K2S3E8</accession>
<dbReference type="VEuPathDB" id="FungiDB:MPH_03391"/>
<comment type="caution">
    <text evidence="1">The sequence shown here is derived from an EMBL/GenBank/DDBJ whole genome shotgun (WGS) entry which is preliminary data.</text>
</comment>